<comment type="caution">
    <text evidence="1">The sequence shown here is derived from an EMBL/GenBank/DDBJ whole genome shotgun (WGS) entry which is preliminary data.</text>
</comment>
<evidence type="ECO:0000313" key="2">
    <source>
        <dbReference type="Proteomes" id="UP001234202"/>
    </source>
</evidence>
<dbReference type="EMBL" id="JASBWV010000002">
    <property type="protein sequence ID" value="KAJ9127444.1"/>
    <property type="molecule type" value="Genomic_DNA"/>
</dbReference>
<name>A0ACC2XVD3_9TREE</name>
<keyword evidence="2" id="KW-1185">Reference proteome</keyword>
<evidence type="ECO:0000313" key="1">
    <source>
        <dbReference type="EMBL" id="KAJ9127444.1"/>
    </source>
</evidence>
<dbReference type="Proteomes" id="UP001234202">
    <property type="component" value="Unassembled WGS sequence"/>
</dbReference>
<proteinExistence type="predicted"/>
<protein>
    <submittedName>
        <fullName evidence="1">Uncharacterized protein</fullName>
    </submittedName>
</protein>
<sequence length="1352" mass="145339">MPASYFLNNEIGATYLPSKSTETANSRPPVAAGTANATSSSAGVAGSAGIVGGTISNGVSQNARPVFSPLSRPTAGGFYNATNINAATHTNTSVPAARGFTRGRGGRGGYRGNSSAFGRPIDWTATGSGPRPVRDEDWQPNLEAAAVMLDAPPEIRSVPAAPFSNTADALPAGVNRGGGRGRQMIHPRGRGKAGRGWVASSQPSSRSLAYSLERHSQTPVGTSASKRPRGHDSVNSGFLEQRVKKKKKKSKALRAKGEHPASGMFENESIAEGSTAHQSAPQICVGAGKNGDPCQEAASGLRPPQTVNVRYPGFAGTSEKRMEYDGARTSNVVSGKHLALVQPDDMLVDDRSFASLPANERQSSRSSEMELRDRSAPQTIYNGKTVTDDPPQQQKAVELGTLTEGTRDAGKRQASDSSRPLGNVKVDSPVALTIGDISDQQDPVMTTRLSNANEDSVPAPIYVDGILENCVSSDAGTASSSRRNESGGSVRTYLRDPSRPEDLDEGTADARSQSTDKQIDRHNQHIRAEGRESLNQLKSTSADTVAKGAKDAIISGLTVIQDGIPAMNSNSASLSLSLPFLVAAGQVTSSLQQYTDEPLGASEPWVPVAADREAPETLELPRTTSSDRSATVEIDKGNLVIHKTTEPGREVLFPEGTRLESIRLPEPPNDTPAYSDSTRKRPAIGRDAAAQLNGNSSLHDQGESFSLLPSASFDSVSYPAPAGANDVPQKRNPPLRRIRIMTPPDTPSRISTPDTLIDTGIDAVDGGMAGTASNDLRAASDGMQSSHDNVLSGALFSSLAIPQVSSAPASEDANRPNAAAEKEEAVTSDPVVDDVDKIPKGSGTTSFPVPANCEARNVQNRAELDRNRMDFELQMVAELENDYKRVKRVVWAADGMAFDWVLDRESGTYREYWPPITADRTQWIKDLVRRCSALDPGREILEVIPKKELCEVKWRKGPPRTDGPSSGVASSATLNDSLRSPYFEPNRNPASTPFSSSSRPAAVPPSSTPAISALSVQSTATLRDEKEDYHLDGALAITIKGEQMSGSQPYPMPFNCRSMIGVSLAVRNQNRADFVRRQRIPLENACRKVKRVFWRDDGLALDWELDRESGIYREYWPSGIKDDLWAASAVARWRAAQPDREIVVVMPEWDVLAITWKKAETATIANVRAQRESTPADLGDEVEILNREALTEADSSTAGSTEVDAGFDNGTCNPNAPPACPSALDQPLPSAHAVLPVISSHPPALQTAVATTSSDQGTSNQPEGISEPDTIAQTLPVNERNSEIQQETNRIEAQLVSHFEACRQWYRRRERITDPEGRAIIQERMDKLAEQIEKLMARQSQLEESTPPSNDS</sequence>
<reference evidence="1" key="1">
    <citation type="submission" date="2023-04" db="EMBL/GenBank/DDBJ databases">
        <title>Draft Genome sequencing of Naganishia species isolated from polar environments using Oxford Nanopore Technology.</title>
        <authorList>
            <person name="Leo P."/>
            <person name="Venkateswaran K."/>
        </authorList>
    </citation>
    <scope>NUCLEOTIDE SEQUENCE</scope>
    <source>
        <strain evidence="1">DBVPG 5303</strain>
    </source>
</reference>
<gene>
    <name evidence="1" type="ORF">QFC24_000852</name>
</gene>
<accession>A0ACC2XVD3</accession>
<organism evidence="1 2">
    <name type="scientific">Naganishia onofrii</name>
    <dbReference type="NCBI Taxonomy" id="1851511"/>
    <lineage>
        <taxon>Eukaryota</taxon>
        <taxon>Fungi</taxon>
        <taxon>Dikarya</taxon>
        <taxon>Basidiomycota</taxon>
        <taxon>Agaricomycotina</taxon>
        <taxon>Tremellomycetes</taxon>
        <taxon>Filobasidiales</taxon>
        <taxon>Filobasidiaceae</taxon>
        <taxon>Naganishia</taxon>
    </lineage>
</organism>